<evidence type="ECO:0000256" key="7">
    <source>
        <dbReference type="SAM" id="MobiDB-lite"/>
    </source>
</evidence>
<gene>
    <name evidence="10" type="ORF">JQN70_17805</name>
</gene>
<dbReference type="Proteomes" id="UP001430172">
    <property type="component" value="Unassembled WGS sequence"/>
</dbReference>
<name>A0ABS2CQZ6_9MICO</name>
<feature type="transmembrane region" description="Helical" evidence="8">
    <location>
        <begin position="428"/>
        <end position="445"/>
    </location>
</feature>
<feature type="compositionally biased region" description="Basic and acidic residues" evidence="7">
    <location>
        <begin position="59"/>
        <end position="73"/>
    </location>
</feature>
<comment type="subcellular location">
    <subcellularLocation>
        <location evidence="1">Cell membrane</location>
        <topology evidence="1">Multi-pass membrane protein</topology>
    </subcellularLocation>
</comment>
<dbReference type="Pfam" id="PF07690">
    <property type="entry name" value="MFS_1"/>
    <property type="match status" value="1"/>
</dbReference>
<evidence type="ECO:0000256" key="2">
    <source>
        <dbReference type="ARBA" id="ARBA00022448"/>
    </source>
</evidence>
<evidence type="ECO:0000256" key="8">
    <source>
        <dbReference type="SAM" id="Phobius"/>
    </source>
</evidence>
<organism evidence="10 11">
    <name type="scientific">Phycicoccus sonneratiae</name>
    <dbReference type="NCBI Taxonomy" id="2807628"/>
    <lineage>
        <taxon>Bacteria</taxon>
        <taxon>Bacillati</taxon>
        <taxon>Actinomycetota</taxon>
        <taxon>Actinomycetes</taxon>
        <taxon>Micrococcales</taxon>
        <taxon>Intrasporangiaceae</taxon>
        <taxon>Phycicoccus</taxon>
    </lineage>
</organism>
<feature type="transmembrane region" description="Helical" evidence="8">
    <location>
        <begin position="223"/>
        <end position="240"/>
    </location>
</feature>
<feature type="transmembrane region" description="Helical" evidence="8">
    <location>
        <begin position="286"/>
        <end position="305"/>
    </location>
</feature>
<feature type="transmembrane region" description="Helical" evidence="8">
    <location>
        <begin position="193"/>
        <end position="216"/>
    </location>
</feature>
<keyword evidence="3" id="KW-1003">Cell membrane</keyword>
<evidence type="ECO:0000259" key="9">
    <source>
        <dbReference type="PROSITE" id="PS50850"/>
    </source>
</evidence>
<dbReference type="PANTHER" id="PTHR23517:SF2">
    <property type="entry name" value="MULTIDRUG RESISTANCE PROTEIN MDTH"/>
    <property type="match status" value="1"/>
</dbReference>
<evidence type="ECO:0000256" key="3">
    <source>
        <dbReference type="ARBA" id="ARBA00022475"/>
    </source>
</evidence>
<keyword evidence="2" id="KW-0813">Transport</keyword>
<evidence type="ECO:0000313" key="10">
    <source>
        <dbReference type="EMBL" id="MBM6402255.1"/>
    </source>
</evidence>
<sequence length="554" mass="55467">MVVRALVALLGLPGLLGRRGGRHRLVELGDGRAGGDEHLAVDEPEDGGAGERVGVVADDGERPAERRRGREADADGGQVAGGAHVLGERAAHPAAVGGLRGPAETAGDGELHAANVPTPGGRHVWCAPLAPCAPRTKYLDVERKGVGVAEDGFSLRRVAVPAFGPTALWSVGIGASLPVIALSARDLGASVSVAALFVGIQTVSELVSAVPAGVLVDRMGERRALVVAGLADAAASLLAMLAPSLWVYALAMALSGPTGAVFLLARQSYLTAAAPESMRARAMSTLGGVGRLGLFVGPFLGAPVVERYGPQAAFGIAVVAGLLAAGVAAASPDLGAHAVPALADDGEPAARVGVLEVVRQQRAVLLTVGLGVLAIGLARSSRVVVVPLWAEHVGLSAAQTSLVFGAAGLVEVLLFYPAGSLMDRRGRVWVALPVTVLLGIGLLVLPLTSSLVAVGAVAVVMGVGNGLGSGIVMTLGADAAPVRGRAAFLGVWRLLSLVGHNGASVVVGAVAAVASIGTASVAVGALALLGGGWLLRWLPAYDPRRRAPVVGGSD</sequence>
<evidence type="ECO:0000256" key="6">
    <source>
        <dbReference type="ARBA" id="ARBA00023136"/>
    </source>
</evidence>
<dbReference type="Gene3D" id="1.20.1250.20">
    <property type="entry name" value="MFS general substrate transporter like domains"/>
    <property type="match status" value="2"/>
</dbReference>
<evidence type="ECO:0000313" key="11">
    <source>
        <dbReference type="Proteomes" id="UP001430172"/>
    </source>
</evidence>
<feature type="transmembrane region" description="Helical" evidence="8">
    <location>
        <begin position="246"/>
        <end position="265"/>
    </location>
</feature>
<dbReference type="PROSITE" id="PS50850">
    <property type="entry name" value="MFS"/>
    <property type="match status" value="1"/>
</dbReference>
<protein>
    <submittedName>
        <fullName evidence="10">MFS transporter</fullName>
    </submittedName>
</protein>
<evidence type="ECO:0000256" key="1">
    <source>
        <dbReference type="ARBA" id="ARBA00004651"/>
    </source>
</evidence>
<feature type="transmembrane region" description="Helical" evidence="8">
    <location>
        <begin position="451"/>
        <end position="475"/>
    </location>
</feature>
<keyword evidence="11" id="KW-1185">Reference proteome</keyword>
<proteinExistence type="predicted"/>
<keyword evidence="6 8" id="KW-0472">Membrane</keyword>
<dbReference type="InterPro" id="IPR011701">
    <property type="entry name" value="MFS"/>
</dbReference>
<feature type="compositionally biased region" description="Basic and acidic residues" evidence="7">
    <location>
        <begin position="29"/>
        <end position="41"/>
    </location>
</feature>
<feature type="transmembrane region" description="Helical" evidence="8">
    <location>
        <begin position="311"/>
        <end position="330"/>
    </location>
</feature>
<feature type="transmembrane region" description="Helical" evidence="8">
    <location>
        <begin position="519"/>
        <end position="538"/>
    </location>
</feature>
<dbReference type="SUPFAM" id="SSF103473">
    <property type="entry name" value="MFS general substrate transporter"/>
    <property type="match status" value="1"/>
</dbReference>
<reference evidence="10" key="1">
    <citation type="submission" date="2021-02" db="EMBL/GenBank/DDBJ databases">
        <title>Phycicoccus sp. MQZ13P-5T, whole genome shotgun sequence.</title>
        <authorList>
            <person name="Tuo L."/>
        </authorList>
    </citation>
    <scope>NUCLEOTIDE SEQUENCE</scope>
    <source>
        <strain evidence="10">MQZ13P-5</strain>
    </source>
</reference>
<dbReference type="InterPro" id="IPR020846">
    <property type="entry name" value="MFS_dom"/>
</dbReference>
<feature type="domain" description="Major facilitator superfamily (MFS) profile" evidence="9">
    <location>
        <begin position="158"/>
        <end position="542"/>
    </location>
</feature>
<feature type="transmembrane region" description="Helical" evidence="8">
    <location>
        <begin position="487"/>
        <end position="513"/>
    </location>
</feature>
<dbReference type="PANTHER" id="PTHR23517">
    <property type="entry name" value="RESISTANCE PROTEIN MDTM, PUTATIVE-RELATED-RELATED"/>
    <property type="match status" value="1"/>
</dbReference>
<keyword evidence="4 8" id="KW-0812">Transmembrane</keyword>
<feature type="transmembrane region" description="Helical" evidence="8">
    <location>
        <begin position="363"/>
        <end position="381"/>
    </location>
</feature>
<dbReference type="InterPro" id="IPR036259">
    <property type="entry name" value="MFS_trans_sf"/>
</dbReference>
<dbReference type="EMBL" id="JAFDVD010000022">
    <property type="protein sequence ID" value="MBM6402255.1"/>
    <property type="molecule type" value="Genomic_DNA"/>
</dbReference>
<dbReference type="InterPro" id="IPR050171">
    <property type="entry name" value="MFS_Transporters"/>
</dbReference>
<evidence type="ECO:0000256" key="4">
    <source>
        <dbReference type="ARBA" id="ARBA00022692"/>
    </source>
</evidence>
<comment type="caution">
    <text evidence="10">The sequence shown here is derived from an EMBL/GenBank/DDBJ whole genome shotgun (WGS) entry which is preliminary data.</text>
</comment>
<keyword evidence="5 8" id="KW-1133">Transmembrane helix</keyword>
<feature type="region of interest" description="Disordered" evidence="7">
    <location>
        <begin position="29"/>
        <end position="80"/>
    </location>
</feature>
<accession>A0ABS2CQZ6</accession>
<evidence type="ECO:0000256" key="5">
    <source>
        <dbReference type="ARBA" id="ARBA00022989"/>
    </source>
</evidence>
<feature type="transmembrane region" description="Helical" evidence="8">
    <location>
        <begin position="393"/>
        <end position="416"/>
    </location>
</feature>